<protein>
    <submittedName>
        <fullName evidence="11 12">Uncharacterized protein LOC109719186</fullName>
    </submittedName>
</protein>
<dbReference type="SUPFAM" id="SSF53098">
    <property type="entry name" value="Ribonuclease H-like"/>
    <property type="match status" value="1"/>
</dbReference>
<sequence>MVEEMTPLRSTGFMDPGWEHGVPQDERKKKVKCNYCGKIVSGGIYRLKQHLARISGEVTYCKRAPEEVYIKMKENLEGYRSTRKRQLEEKEKEPTFDVHSNDDDDDDVENSIHYKRKLRKEVNDQSLATVITPLRSLGYVDPGWEHGVAQDEKKKKVKCNYCEKIVSGGINRFKQHLARIPGEVAYCKMAPEEVYLKMKENMKWHRTGRRRRIETKEVSAFYVHTENDEEEVAGGRNNANNFVGDQDVSCGNAMKKKSRNITTDSLYATSQKGNYSLSFKHSKQKGGADKKGHKEVISAICKFFCYAAIPFNVADSAYFHKMLDLVAQHGHGIKSPISKLLANRSLNDEVETIKEYFGEIKASWATTGCSIIGDSWKDVQGRTIINFLVSCPRGTYFVSSIDVSRIVKDATHLFKLLDKVVEEVGEANVVQVITENSSYYRAAGKMLEEKRRSLFWMPSAADCINQILGDFAEIKWVRECIEKGQKITRYIYNCVWLANLMKEEFTEGKDLFKLSITKFATTFLTLQSLLDQRPSLKKLFQSSKWVSSQLSKSDAGKEVEKIVVNPTFWKKIQYVKKTVDPVLQILKKAESNEGLSMPSIYNDMYRAKLSIKAVHGDDERKYGPFLVVIDSHWNAVFNHPLYVAAYFLNPSFRYRPDFMALPEVIRGLNECITRLESDNVRRVSAASQISDFVFAKADFGTDLALSTRMELDPAAWWQQHGINCLELQRIAIRILSQTCTSRGSEHHWSAFDQIHTTRRNRIAQKRLKDLTYTHYNLRLREWQFNRTDDCSISLDNALLERLLESWVVEIDKAASPGGEETLYNETEQEPYLKEVNENMHLDATSRKPHTSSIPLPEVVESLEVHPASMATASDEDGGDLNFLDDDLSD</sequence>
<dbReference type="InterPro" id="IPR007021">
    <property type="entry name" value="DUF659"/>
</dbReference>
<dbReference type="Pfam" id="PF04937">
    <property type="entry name" value="DUF659"/>
    <property type="match status" value="1"/>
</dbReference>
<keyword evidence="5" id="KW-0238">DNA-binding</keyword>
<reference evidence="10" key="1">
    <citation type="journal article" date="2015" name="Nat. Genet.">
        <title>The pineapple genome and the evolution of CAM photosynthesis.</title>
        <authorList>
            <person name="Ming R."/>
            <person name="VanBuren R."/>
            <person name="Wai C.M."/>
            <person name="Tang H."/>
            <person name="Schatz M.C."/>
            <person name="Bowers J.E."/>
            <person name="Lyons E."/>
            <person name="Wang M.L."/>
            <person name="Chen J."/>
            <person name="Biggers E."/>
            <person name="Zhang J."/>
            <person name="Huang L."/>
            <person name="Zhang L."/>
            <person name="Miao W."/>
            <person name="Zhang J."/>
            <person name="Ye Z."/>
            <person name="Miao C."/>
            <person name="Lin Z."/>
            <person name="Wang H."/>
            <person name="Zhou H."/>
            <person name="Yim W.C."/>
            <person name="Priest H.D."/>
            <person name="Zheng C."/>
            <person name="Woodhouse M."/>
            <person name="Edger P.P."/>
            <person name="Guyot R."/>
            <person name="Guo H.B."/>
            <person name="Guo H."/>
            <person name="Zheng G."/>
            <person name="Singh R."/>
            <person name="Sharma A."/>
            <person name="Min X."/>
            <person name="Zheng Y."/>
            <person name="Lee H."/>
            <person name="Gurtowski J."/>
            <person name="Sedlazeck F.J."/>
            <person name="Harkess A."/>
            <person name="McKain M.R."/>
            <person name="Liao Z."/>
            <person name="Fang J."/>
            <person name="Liu J."/>
            <person name="Zhang X."/>
            <person name="Zhang Q."/>
            <person name="Hu W."/>
            <person name="Qin Y."/>
            <person name="Wang K."/>
            <person name="Chen L.Y."/>
            <person name="Shirley N."/>
            <person name="Lin Y.R."/>
            <person name="Liu L.Y."/>
            <person name="Hernandez A.G."/>
            <person name="Wright C.L."/>
            <person name="Bulone V."/>
            <person name="Tuskan G.A."/>
            <person name="Heath K."/>
            <person name="Zee F."/>
            <person name="Moore P.H."/>
            <person name="Sunkar R."/>
            <person name="Leebens-Mack J.H."/>
            <person name="Mockler T."/>
            <person name="Bennetzen J.L."/>
            <person name="Freeling M."/>
            <person name="Sankoff D."/>
            <person name="Paterson A.H."/>
            <person name="Zhu X."/>
            <person name="Yang X."/>
            <person name="Smith J.A."/>
            <person name="Cushman J.C."/>
            <person name="Paull R.E."/>
            <person name="Yu Q."/>
        </authorList>
    </citation>
    <scope>NUCLEOTIDE SEQUENCE [LARGE SCALE GENOMIC DNA]</scope>
    <source>
        <strain evidence="10">cv. F153</strain>
    </source>
</reference>
<keyword evidence="10" id="KW-1185">Reference proteome</keyword>
<dbReference type="InterPro" id="IPR003656">
    <property type="entry name" value="Znf_BED"/>
</dbReference>
<gene>
    <name evidence="11 12" type="primary">LOC109719186</name>
</gene>
<feature type="compositionally biased region" description="Acidic residues" evidence="8">
    <location>
        <begin position="873"/>
        <end position="889"/>
    </location>
</feature>
<dbReference type="RefSeq" id="XP_020101320.1">
    <property type="nucleotide sequence ID" value="XM_020245731.1"/>
</dbReference>
<dbReference type="PANTHER" id="PTHR32166">
    <property type="entry name" value="OSJNBA0013A04.12 PROTEIN"/>
    <property type="match status" value="1"/>
</dbReference>
<dbReference type="InterPro" id="IPR012337">
    <property type="entry name" value="RNaseH-like_sf"/>
</dbReference>
<dbReference type="GO" id="GO:0046983">
    <property type="term" value="F:protein dimerization activity"/>
    <property type="evidence" value="ECO:0007669"/>
    <property type="project" value="InterPro"/>
</dbReference>
<evidence type="ECO:0000256" key="3">
    <source>
        <dbReference type="ARBA" id="ARBA00022771"/>
    </source>
</evidence>
<dbReference type="OrthoDB" id="4951847at2759"/>
<evidence type="ECO:0000256" key="2">
    <source>
        <dbReference type="ARBA" id="ARBA00022723"/>
    </source>
</evidence>
<evidence type="ECO:0000313" key="10">
    <source>
        <dbReference type="Proteomes" id="UP000515123"/>
    </source>
</evidence>
<evidence type="ECO:0000313" key="12">
    <source>
        <dbReference type="RefSeq" id="XP_020101320.1"/>
    </source>
</evidence>
<evidence type="ECO:0000256" key="1">
    <source>
        <dbReference type="ARBA" id="ARBA00004123"/>
    </source>
</evidence>
<comment type="subcellular location">
    <subcellularLocation>
        <location evidence="1">Nucleus</location>
    </subcellularLocation>
</comment>
<dbReference type="AlphaFoldDB" id="A0A6P5FZ30"/>
<feature type="domain" description="BED-type" evidence="9">
    <location>
        <begin position="138"/>
        <end position="194"/>
    </location>
</feature>
<accession>A0A6P5FZ30</accession>
<evidence type="ECO:0000256" key="5">
    <source>
        <dbReference type="ARBA" id="ARBA00023125"/>
    </source>
</evidence>
<keyword evidence="4" id="KW-0862">Zinc</keyword>
<keyword evidence="6" id="KW-0539">Nucleus</keyword>
<feature type="region of interest" description="Disordered" evidence="8">
    <location>
        <begin position="1"/>
        <end position="21"/>
    </location>
</feature>
<feature type="region of interest" description="Disordered" evidence="8">
    <location>
        <begin position="865"/>
        <end position="889"/>
    </location>
</feature>
<evidence type="ECO:0000256" key="4">
    <source>
        <dbReference type="ARBA" id="ARBA00022833"/>
    </source>
</evidence>
<feature type="domain" description="BED-type" evidence="9">
    <location>
        <begin position="12"/>
        <end position="68"/>
    </location>
</feature>
<dbReference type="PANTHER" id="PTHR32166:SF105">
    <property type="entry name" value="HAT DIMERIZATION DOMAIN-CONTAINING PROTEIN"/>
    <property type="match status" value="1"/>
</dbReference>
<feature type="compositionally biased region" description="Basic and acidic residues" evidence="8">
    <location>
        <begin position="85"/>
        <end position="101"/>
    </location>
</feature>
<proteinExistence type="predicted"/>
<evidence type="ECO:0000256" key="7">
    <source>
        <dbReference type="PROSITE-ProRule" id="PRU00027"/>
    </source>
</evidence>
<evidence type="ECO:0000256" key="6">
    <source>
        <dbReference type="ARBA" id="ARBA00023242"/>
    </source>
</evidence>
<dbReference type="GO" id="GO:0005634">
    <property type="term" value="C:nucleus"/>
    <property type="evidence" value="ECO:0007669"/>
    <property type="project" value="UniProtKB-SubCell"/>
</dbReference>
<evidence type="ECO:0000259" key="9">
    <source>
        <dbReference type="PROSITE" id="PS50808"/>
    </source>
</evidence>
<dbReference type="PROSITE" id="PS50808">
    <property type="entry name" value="ZF_BED"/>
    <property type="match status" value="2"/>
</dbReference>
<dbReference type="GO" id="GO:0008270">
    <property type="term" value="F:zinc ion binding"/>
    <property type="evidence" value="ECO:0007669"/>
    <property type="project" value="UniProtKB-KW"/>
</dbReference>
<keyword evidence="3 7" id="KW-0863">Zinc-finger</keyword>
<dbReference type="Proteomes" id="UP000515123">
    <property type="component" value="Linkage group 13"/>
</dbReference>
<feature type="region of interest" description="Disordered" evidence="8">
    <location>
        <begin position="81"/>
        <end position="108"/>
    </location>
</feature>
<dbReference type="Pfam" id="PF05699">
    <property type="entry name" value="Dimer_Tnp_hAT"/>
    <property type="match status" value="1"/>
</dbReference>
<dbReference type="GeneID" id="109719186"/>
<reference evidence="11 12" key="2">
    <citation type="submission" date="2025-04" db="UniProtKB">
        <authorList>
            <consortium name="RefSeq"/>
        </authorList>
    </citation>
    <scope>IDENTIFICATION</scope>
    <source>
        <tissue evidence="11 12">Leaf</tissue>
    </source>
</reference>
<dbReference type="GO" id="GO:0003677">
    <property type="term" value="F:DNA binding"/>
    <property type="evidence" value="ECO:0007669"/>
    <property type="project" value="UniProtKB-KW"/>
</dbReference>
<dbReference type="Pfam" id="PF02892">
    <property type="entry name" value="zf-BED"/>
    <property type="match status" value="2"/>
</dbReference>
<keyword evidence="2" id="KW-0479">Metal-binding</keyword>
<dbReference type="InterPro" id="IPR008906">
    <property type="entry name" value="HATC_C_dom"/>
</dbReference>
<evidence type="ECO:0000256" key="8">
    <source>
        <dbReference type="SAM" id="MobiDB-lite"/>
    </source>
</evidence>
<dbReference type="RefSeq" id="XP_020101319.1">
    <property type="nucleotide sequence ID" value="XM_020245730.1"/>
</dbReference>
<name>A0A6P5FZ30_ANACO</name>
<organism evidence="11">
    <name type="scientific">Ananas comosus</name>
    <name type="common">Pineapple</name>
    <name type="synonym">Ananas ananas</name>
    <dbReference type="NCBI Taxonomy" id="4615"/>
    <lineage>
        <taxon>Eukaryota</taxon>
        <taxon>Viridiplantae</taxon>
        <taxon>Streptophyta</taxon>
        <taxon>Embryophyta</taxon>
        <taxon>Tracheophyta</taxon>
        <taxon>Spermatophyta</taxon>
        <taxon>Magnoliopsida</taxon>
        <taxon>Liliopsida</taxon>
        <taxon>Poales</taxon>
        <taxon>Bromeliaceae</taxon>
        <taxon>Bromelioideae</taxon>
        <taxon>Ananas</taxon>
    </lineage>
</organism>
<evidence type="ECO:0000313" key="11">
    <source>
        <dbReference type="RefSeq" id="XP_020101319.1"/>
    </source>
</evidence>